<dbReference type="GO" id="GO:0008817">
    <property type="term" value="F:corrinoid adenosyltransferase activity"/>
    <property type="evidence" value="ECO:0007669"/>
    <property type="project" value="InterPro"/>
</dbReference>
<evidence type="ECO:0000313" key="1">
    <source>
        <dbReference type="EMBL" id="MCC2242177.1"/>
    </source>
</evidence>
<accession>A0AAW4WK69</accession>
<dbReference type="Gene3D" id="3.40.50.300">
    <property type="entry name" value="P-loop containing nucleotide triphosphate hydrolases"/>
    <property type="match status" value="1"/>
</dbReference>
<dbReference type="GO" id="GO:0005524">
    <property type="term" value="F:ATP binding"/>
    <property type="evidence" value="ECO:0007669"/>
    <property type="project" value="InterPro"/>
</dbReference>
<reference evidence="2" key="3">
    <citation type="submission" date="2022-09" db="EMBL/GenBank/DDBJ databases">
        <authorList>
            <person name="Hitch T.C.A."/>
        </authorList>
    </citation>
    <scope>NUCLEOTIDE SEQUENCE</scope>
    <source>
        <strain evidence="2">Sanger_19</strain>
    </source>
</reference>
<organism evidence="1 3">
    <name type="scientific">Roseburia amylophila</name>
    <dbReference type="NCBI Taxonomy" id="2981794"/>
    <lineage>
        <taxon>Bacteria</taxon>
        <taxon>Bacillati</taxon>
        <taxon>Bacillota</taxon>
        <taxon>Clostridia</taxon>
        <taxon>Lachnospirales</taxon>
        <taxon>Lachnospiraceae</taxon>
        <taxon>Roseburia</taxon>
    </lineage>
</organism>
<dbReference type="InterPro" id="IPR003724">
    <property type="entry name" value="CblAdoTrfase_CobA"/>
</dbReference>
<comment type="caution">
    <text evidence="1">The sequence shown here is derived from an EMBL/GenBank/DDBJ whole genome shotgun (WGS) entry which is preliminary data.</text>
</comment>
<dbReference type="PIRSF" id="PIRSF015617">
    <property type="entry name" value="Adensltrnsf_CobA"/>
    <property type="match status" value="1"/>
</dbReference>
<gene>
    <name evidence="1" type="ORF">LKD47_07680</name>
    <name evidence="2" type="ORF">OCV43_11050</name>
</gene>
<dbReference type="PANTHER" id="PTHR46638:SF1">
    <property type="entry name" value="CORRINOID ADENOSYLTRANSFERASE"/>
    <property type="match status" value="1"/>
</dbReference>
<dbReference type="RefSeq" id="WP_022242679.1">
    <property type="nucleotide sequence ID" value="NZ_JAJEQW010000007.1"/>
</dbReference>
<evidence type="ECO:0000313" key="4">
    <source>
        <dbReference type="Proteomes" id="UP001209666"/>
    </source>
</evidence>
<dbReference type="GO" id="GO:0009236">
    <property type="term" value="P:cobalamin biosynthetic process"/>
    <property type="evidence" value="ECO:0007669"/>
    <property type="project" value="InterPro"/>
</dbReference>
<dbReference type="AlphaFoldDB" id="A0AAW4WK69"/>
<proteinExistence type="predicted"/>
<dbReference type="Proteomes" id="UP001209666">
    <property type="component" value="Unassembled WGS sequence"/>
</dbReference>
<dbReference type="EMBL" id="JAJEQW010000007">
    <property type="protein sequence ID" value="MCC2242177.1"/>
    <property type="molecule type" value="Genomic_DNA"/>
</dbReference>
<sequence>MEKGSVQIYYGAGRGKTNAALGNALRAAGENKSVIIIQFLKGKTDDQIAYMKQLEPEIKVFRFEKSEENYDELPEERQAEEKLNMKNGLNFAKKVLVTGECNVLILDEVLGLIDAGVISSEELEAVLKAKMDETEVIMTGRVLEESIRSYADEIYKITAEK</sequence>
<dbReference type="SUPFAM" id="SSF52540">
    <property type="entry name" value="P-loop containing nucleoside triphosphate hydrolases"/>
    <property type="match status" value="1"/>
</dbReference>
<dbReference type="EMBL" id="JAOQKI010000018">
    <property type="protein sequence ID" value="MCU6717802.1"/>
    <property type="molecule type" value="Genomic_DNA"/>
</dbReference>
<evidence type="ECO:0000313" key="2">
    <source>
        <dbReference type="EMBL" id="MCU6717802.1"/>
    </source>
</evidence>
<reference evidence="1" key="2">
    <citation type="submission" date="2021-10" db="EMBL/GenBank/DDBJ databases">
        <title>Anaerobic single-cell dispensing facilitates the cultivation of human gut bacteria.</title>
        <authorList>
            <person name="Afrizal A."/>
        </authorList>
    </citation>
    <scope>NUCLEOTIDE SEQUENCE</scope>
    <source>
        <strain evidence="1">CLA-AA-H204</strain>
    </source>
</reference>
<protein>
    <submittedName>
        <fullName evidence="1">Cob(I)yrinic acid a,c-diamide adenosyltransferase</fullName>
    </submittedName>
</protein>
<dbReference type="InterPro" id="IPR027417">
    <property type="entry name" value="P-loop_NTPase"/>
</dbReference>
<reference evidence="2 4" key="1">
    <citation type="journal article" date="2021" name="ISME Commun">
        <title>Automated analysis of genomic sequences facilitates high-throughput and comprehensive description of bacteria.</title>
        <authorList>
            <person name="Hitch T.C.A."/>
        </authorList>
    </citation>
    <scope>NUCLEOTIDE SEQUENCE [LARGE SCALE GENOMIC DNA]</scope>
    <source>
        <strain evidence="2 4">Sanger_19</strain>
    </source>
</reference>
<name>A0AAW4WK69_9FIRM</name>
<dbReference type="Proteomes" id="UP001198893">
    <property type="component" value="Unassembled WGS sequence"/>
</dbReference>
<keyword evidence="4" id="KW-1185">Reference proteome</keyword>
<dbReference type="Pfam" id="PF02572">
    <property type="entry name" value="CobA_CobO_BtuR"/>
    <property type="match status" value="1"/>
</dbReference>
<evidence type="ECO:0000313" key="3">
    <source>
        <dbReference type="Proteomes" id="UP001198893"/>
    </source>
</evidence>
<dbReference type="PANTHER" id="PTHR46638">
    <property type="entry name" value="CORRINOID ADENOSYLTRANSFERASE"/>
    <property type="match status" value="1"/>
</dbReference>